<sequence length="152" mass="16122">MTRARVVSSIATDSADLLVFRDLGEKLRQHRRIAGSVVADLDGPDVKRISVNTKMQLAPLPAIGGAMLAALPFSFAHHFDAGAVDEEMECAAAGAVRDFHVEHLLAPTQGRVIGNGPIQAGKGQQAGDKADRLAKRKAKQHLEGQAGLKGRL</sequence>
<reference evidence="2" key="1">
    <citation type="submission" date="2015-07" db="EMBL/GenBank/DDBJ databases">
        <title>Whole genome sequence of an Ensifer adhaerens strain isolated from a cave pool in the Wind Cave National Park.</title>
        <authorList>
            <person name="Eng W.W.H."/>
            <person name="Gan H.M."/>
            <person name="Barton H.A."/>
            <person name="Savka M.A."/>
        </authorList>
    </citation>
    <scope>NUCLEOTIDE SEQUENCE [LARGE SCALE GENOMIC DNA]</scope>
    <source>
        <strain evidence="2">SD006</strain>
    </source>
</reference>
<proteinExistence type="predicted"/>
<protein>
    <submittedName>
        <fullName evidence="1">Uncharacterized protein</fullName>
    </submittedName>
</protein>
<name>A0A0L8BUR6_ENSAD</name>
<gene>
    <name evidence="1" type="ORF">AC244_13975</name>
</gene>
<dbReference type="Proteomes" id="UP000037425">
    <property type="component" value="Unassembled WGS sequence"/>
</dbReference>
<dbReference type="AlphaFoldDB" id="A0A0L8BUR6"/>
<comment type="caution">
    <text evidence="1">The sequence shown here is derived from an EMBL/GenBank/DDBJ whole genome shotgun (WGS) entry which is preliminary data.</text>
</comment>
<evidence type="ECO:0000313" key="1">
    <source>
        <dbReference type="EMBL" id="KOF18471.1"/>
    </source>
</evidence>
<accession>A0A0L8BUR6</accession>
<dbReference type="EMBL" id="LGAP01000007">
    <property type="protein sequence ID" value="KOF18471.1"/>
    <property type="molecule type" value="Genomic_DNA"/>
</dbReference>
<evidence type="ECO:0000313" key="2">
    <source>
        <dbReference type="Proteomes" id="UP000037425"/>
    </source>
</evidence>
<organism evidence="1 2">
    <name type="scientific">Ensifer adhaerens</name>
    <name type="common">Sinorhizobium morelense</name>
    <dbReference type="NCBI Taxonomy" id="106592"/>
    <lineage>
        <taxon>Bacteria</taxon>
        <taxon>Pseudomonadati</taxon>
        <taxon>Pseudomonadota</taxon>
        <taxon>Alphaproteobacteria</taxon>
        <taxon>Hyphomicrobiales</taxon>
        <taxon>Rhizobiaceae</taxon>
        <taxon>Sinorhizobium/Ensifer group</taxon>
        <taxon>Ensifer</taxon>
    </lineage>
</organism>